<evidence type="ECO:0000313" key="4">
    <source>
        <dbReference type="Proteomes" id="UP000005240"/>
    </source>
</evidence>
<organism evidence="2">
    <name type="scientific">Puccinia triticina (isolate 1-1 / race 1 (BBBD))</name>
    <name type="common">Brown leaf rust fungus</name>
    <dbReference type="NCBI Taxonomy" id="630390"/>
    <lineage>
        <taxon>Eukaryota</taxon>
        <taxon>Fungi</taxon>
        <taxon>Dikarya</taxon>
        <taxon>Basidiomycota</taxon>
        <taxon>Pucciniomycotina</taxon>
        <taxon>Pucciniomycetes</taxon>
        <taxon>Pucciniales</taxon>
        <taxon>Pucciniaceae</taxon>
        <taxon>Puccinia</taxon>
    </lineage>
</organism>
<dbReference type="AlphaFoldDB" id="A0A180FY88"/>
<protein>
    <submittedName>
        <fullName evidence="2 3">Uncharacterized protein</fullName>
    </submittedName>
</protein>
<keyword evidence="4" id="KW-1185">Reference proteome</keyword>
<feature type="non-terminal residue" evidence="2">
    <location>
        <position position="156"/>
    </location>
</feature>
<reference evidence="3" key="4">
    <citation type="submission" date="2025-05" db="UniProtKB">
        <authorList>
            <consortium name="EnsemblFungi"/>
        </authorList>
    </citation>
    <scope>IDENTIFICATION</scope>
    <source>
        <strain evidence="3">isolate 1-1 / race 1 (BBBD)</strain>
    </source>
</reference>
<proteinExistence type="predicted"/>
<reference evidence="2" key="2">
    <citation type="submission" date="2016-05" db="EMBL/GenBank/DDBJ databases">
        <title>Comparative analysis highlights variable genome content of wheat rusts and divergence of the mating loci.</title>
        <authorList>
            <person name="Cuomo C.A."/>
            <person name="Bakkeren G."/>
            <person name="Szabo L."/>
            <person name="Khalil H."/>
            <person name="Joly D."/>
            <person name="Goldberg J."/>
            <person name="Young S."/>
            <person name="Zeng Q."/>
            <person name="Fellers J."/>
        </authorList>
    </citation>
    <scope>NUCLEOTIDE SEQUENCE [LARGE SCALE GENOMIC DNA]</scope>
    <source>
        <strain evidence="2">1-1 BBBD Race 1</strain>
    </source>
</reference>
<sequence length="156" mass="17132">GEVAQSPLFNHPPPWIGLDLTRRLVDPFHLLPLSGTSVGVLDLSCPWNQPLRSSAAADLNESFEQALLISSIQGRIVGIEAVMNAQPLFASFGNTTAFCHPKSWKPSTICSHHLFIVPAFKNPFALFFPKMISPSRRSPYPDRLRPRASSATVPSQ</sequence>
<dbReference type="EnsemblFungi" id="PTTG_30568-t43_1">
    <property type="protein sequence ID" value="PTTG_30568-t43_1-p1"/>
    <property type="gene ID" value="PTTG_30568"/>
</dbReference>
<reference evidence="2" key="1">
    <citation type="submission" date="2009-11" db="EMBL/GenBank/DDBJ databases">
        <authorList>
            <consortium name="The Broad Institute Genome Sequencing Platform"/>
            <person name="Ward D."/>
            <person name="Feldgarden M."/>
            <person name="Earl A."/>
            <person name="Young S.K."/>
            <person name="Zeng Q."/>
            <person name="Koehrsen M."/>
            <person name="Alvarado L."/>
            <person name="Berlin A."/>
            <person name="Bochicchio J."/>
            <person name="Borenstein D."/>
            <person name="Chapman S.B."/>
            <person name="Chen Z."/>
            <person name="Engels R."/>
            <person name="Freedman E."/>
            <person name="Gellesch M."/>
            <person name="Goldberg J."/>
            <person name="Griggs A."/>
            <person name="Gujja S."/>
            <person name="Heilman E."/>
            <person name="Heiman D."/>
            <person name="Hepburn T."/>
            <person name="Howarth C."/>
            <person name="Jen D."/>
            <person name="Larson L."/>
            <person name="Lewis B."/>
            <person name="Mehta T."/>
            <person name="Park D."/>
            <person name="Pearson M."/>
            <person name="Roberts A."/>
            <person name="Saif S."/>
            <person name="Shea T."/>
            <person name="Shenoy N."/>
            <person name="Sisk P."/>
            <person name="Stolte C."/>
            <person name="Sykes S."/>
            <person name="Thomson T."/>
            <person name="Walk T."/>
            <person name="White J."/>
            <person name="Yandava C."/>
            <person name="Izard J."/>
            <person name="Baranova O.V."/>
            <person name="Blanton J.M."/>
            <person name="Tanner A.C."/>
            <person name="Dewhirst F.E."/>
            <person name="Haas B."/>
            <person name="Nusbaum C."/>
            <person name="Birren B."/>
        </authorList>
    </citation>
    <scope>NUCLEOTIDE SEQUENCE [LARGE SCALE GENOMIC DNA]</scope>
    <source>
        <strain evidence="2">1-1 BBBD Race 1</strain>
    </source>
</reference>
<dbReference type="Proteomes" id="UP000005240">
    <property type="component" value="Unassembled WGS sequence"/>
</dbReference>
<evidence type="ECO:0000313" key="2">
    <source>
        <dbReference type="EMBL" id="OAV85376.1"/>
    </source>
</evidence>
<evidence type="ECO:0000313" key="3">
    <source>
        <dbReference type="EnsemblFungi" id="PTTG_30568-t43_1-p1"/>
    </source>
</evidence>
<reference evidence="3 4" key="3">
    <citation type="journal article" date="2017" name="G3 (Bethesda)">
        <title>Comparative analysis highlights variable genome content of wheat rusts and divergence of the mating loci.</title>
        <authorList>
            <person name="Cuomo C.A."/>
            <person name="Bakkeren G."/>
            <person name="Khalil H.B."/>
            <person name="Panwar V."/>
            <person name="Joly D."/>
            <person name="Linning R."/>
            <person name="Sakthikumar S."/>
            <person name="Song X."/>
            <person name="Adiconis X."/>
            <person name="Fan L."/>
            <person name="Goldberg J.M."/>
            <person name="Levin J.Z."/>
            <person name="Young S."/>
            <person name="Zeng Q."/>
            <person name="Anikster Y."/>
            <person name="Bruce M."/>
            <person name="Wang M."/>
            <person name="Yin C."/>
            <person name="McCallum B."/>
            <person name="Szabo L.J."/>
            <person name="Hulbert S."/>
            <person name="Chen X."/>
            <person name="Fellers J.P."/>
        </authorList>
    </citation>
    <scope>NUCLEOTIDE SEQUENCE</scope>
    <source>
        <strain evidence="3">isolate 1-1 / race 1 (BBBD)</strain>
        <strain evidence="4">Isolate 1-1 / race 1 (BBBD)</strain>
    </source>
</reference>
<evidence type="ECO:0000256" key="1">
    <source>
        <dbReference type="SAM" id="MobiDB-lite"/>
    </source>
</evidence>
<name>A0A180FY88_PUCT1</name>
<gene>
    <name evidence="2" type="ORF">PTTG_30568</name>
</gene>
<feature type="region of interest" description="Disordered" evidence="1">
    <location>
        <begin position="137"/>
        <end position="156"/>
    </location>
</feature>
<feature type="non-terminal residue" evidence="2">
    <location>
        <position position="1"/>
    </location>
</feature>
<dbReference type="EMBL" id="ADAS02004669">
    <property type="protein sequence ID" value="OAV85376.1"/>
    <property type="molecule type" value="Genomic_DNA"/>
</dbReference>
<dbReference type="VEuPathDB" id="FungiDB:PTTG_30568"/>
<accession>A0A180FY88</accession>